<dbReference type="AlphaFoldDB" id="A0AAU7LYJ6"/>
<gene>
    <name evidence="2" type="ORF">ABLV49_21415</name>
</gene>
<keyword evidence="2" id="KW-0614">Plasmid</keyword>
<organism evidence="2">
    <name type="scientific">Polaromonas hydrogenivorans</name>
    <dbReference type="NCBI Taxonomy" id="335476"/>
    <lineage>
        <taxon>Bacteria</taxon>
        <taxon>Pseudomonadati</taxon>
        <taxon>Pseudomonadota</taxon>
        <taxon>Betaproteobacteria</taxon>
        <taxon>Burkholderiales</taxon>
        <taxon>Comamonadaceae</taxon>
        <taxon>Polaromonas</taxon>
    </lineage>
</organism>
<name>A0AAU7LYJ6_9BURK</name>
<sequence length="73" mass="8109">MRVCSVKPSRSIAMHDADDWSVLACAMMPGCPVWTQDADIFWHRRGHVDPRPGGVVFGGVIRLRYLAGTLRAD</sequence>
<dbReference type="EMBL" id="CP157676">
    <property type="protein sequence ID" value="XBP72701.1"/>
    <property type="molecule type" value="Genomic_DNA"/>
</dbReference>
<dbReference type="InterPro" id="IPR002716">
    <property type="entry name" value="PIN_dom"/>
</dbReference>
<proteinExistence type="predicted"/>
<dbReference type="Pfam" id="PF10130">
    <property type="entry name" value="PIN_2"/>
    <property type="match status" value="1"/>
</dbReference>
<evidence type="ECO:0000313" key="2">
    <source>
        <dbReference type="EMBL" id="XBP72701.1"/>
    </source>
</evidence>
<feature type="domain" description="PIN" evidence="1">
    <location>
        <begin position="10"/>
        <end position="41"/>
    </location>
</feature>
<dbReference type="RefSeq" id="WP_349282444.1">
    <property type="nucleotide sequence ID" value="NZ_CP157676.1"/>
</dbReference>
<protein>
    <submittedName>
        <fullName evidence="2">PIN domain-containing protein</fullName>
    </submittedName>
</protein>
<evidence type="ECO:0000259" key="1">
    <source>
        <dbReference type="Pfam" id="PF10130"/>
    </source>
</evidence>
<accession>A0AAU7LYJ6</accession>
<reference evidence="2" key="1">
    <citation type="submission" date="2024-05" db="EMBL/GenBank/DDBJ databases">
        <authorList>
            <person name="Bunk B."/>
            <person name="Swiderski J."/>
            <person name="Sproer C."/>
            <person name="Thiel V."/>
        </authorList>
    </citation>
    <scope>NUCLEOTIDE SEQUENCE</scope>
    <source>
        <strain evidence="2">DSM 17735</strain>
        <plasmid evidence="2">p1</plasmid>
    </source>
</reference>
<geneLocation type="plasmid" evidence="2">
    <name>p1</name>
</geneLocation>